<dbReference type="Proteomes" id="UP000061660">
    <property type="component" value="Chromosome"/>
</dbReference>
<evidence type="ECO:0000313" key="2">
    <source>
        <dbReference type="Proteomes" id="UP000061660"/>
    </source>
</evidence>
<evidence type="ECO:0000313" key="1">
    <source>
        <dbReference type="EMBL" id="ALS25286.1"/>
    </source>
</evidence>
<reference evidence="1 2" key="2">
    <citation type="journal article" date="2016" name="Genome Announc.">
        <title>Complete Genome Sequences of Two Interactive Moderate Thermophiles, Paenibacillus napthalenovorans 32O-Y and Paenibacillus sp. 32O-W.</title>
        <authorList>
            <person name="Butler R.R.III."/>
            <person name="Wang J."/>
            <person name="Stark B.C."/>
            <person name="Pombert J.F."/>
        </authorList>
    </citation>
    <scope>NUCLEOTIDE SEQUENCE [LARGE SCALE GENOMIC DNA]</scope>
    <source>
        <strain evidence="1 2">32O-Y</strain>
    </source>
</reference>
<gene>
    <name evidence="1" type="ORF">IJ22_50240</name>
</gene>
<accession>A0A0U2VX55</accession>
<dbReference type="InterPro" id="IPR025291">
    <property type="entry name" value="DUF4153"/>
</dbReference>
<keyword evidence="2" id="KW-1185">Reference proteome</keyword>
<reference evidence="2" key="1">
    <citation type="submission" date="2015-12" db="EMBL/GenBank/DDBJ databases">
        <title>Complete genome sequences of two moderately thermophilic Paenibacillus species.</title>
        <authorList>
            <person name="Butler R.III."/>
            <person name="Wang J."/>
            <person name="Stark B.C."/>
            <person name="Pombert J.-F."/>
        </authorList>
    </citation>
    <scope>NUCLEOTIDE SEQUENCE [LARGE SCALE GENOMIC DNA]</scope>
    <source>
        <strain evidence="2">32O-Y</strain>
    </source>
</reference>
<organism evidence="1 2">
    <name type="scientific">Paenibacillus naphthalenovorans</name>
    <dbReference type="NCBI Taxonomy" id="162209"/>
    <lineage>
        <taxon>Bacteria</taxon>
        <taxon>Bacillati</taxon>
        <taxon>Bacillota</taxon>
        <taxon>Bacilli</taxon>
        <taxon>Bacillales</taxon>
        <taxon>Paenibacillaceae</taxon>
        <taxon>Paenibacillus</taxon>
    </lineage>
</organism>
<proteinExistence type="predicted"/>
<dbReference type="AlphaFoldDB" id="A0A0U2VX55"/>
<dbReference type="STRING" id="162209.IJ22_50240"/>
<dbReference type="Pfam" id="PF13687">
    <property type="entry name" value="DUF4153"/>
    <property type="match status" value="1"/>
</dbReference>
<dbReference type="KEGG" id="pnp:IJ22_50240"/>
<protein>
    <submittedName>
        <fullName evidence="1">Uncharacterized protein</fullName>
    </submittedName>
</protein>
<dbReference type="RefSeq" id="WP_062410675.1">
    <property type="nucleotide sequence ID" value="NZ_BJCS01000009.1"/>
</dbReference>
<dbReference type="EMBL" id="CP013652">
    <property type="protein sequence ID" value="ALS25286.1"/>
    <property type="molecule type" value="Genomic_DNA"/>
</dbReference>
<name>A0A0U2VX55_9BACL</name>
<dbReference type="PATRIC" id="fig|162209.4.peg.5309"/>
<sequence length="508" mass="56812">MIKSSERLRSDVMLLAAAFGCGVLHHYLFYAKAWGVSYPLFVLVFYLYFYLYVPRTESFRSRLSAVLLVPVLFLSFTYVWYTNVLLHVLNSLAVPLLIIVHTVWGIRGEQRSTSVVLLLEQVILGTLKRLPQPVVILIQSLTGQMKADKAKGMLKVMLGIALSVPLLIAVIGLLASADSVFERTLAQLPDLMGDLSVGLLRFAWIAAVTFVLFAYVQAGREVKRSGPIPVEAQDQTALWEPSDSGSESNRLLSVLPQLDATVAATILMLLNAVYVWFAVFQFSYLFGGGAAALPEGITYASYARKGFAELVLVTLINFSVLLTALYGVKRPGRKAWRFLRILLAVLIGCTGVVLSSAFLRLTMYEEAYGYTVTRLLVHAFMILLLVLFIIALLKLWKENLPLFQWYTAAVITAYVVLNYMNIDAMIACNNIQRYEVTGEIDAAYLGSLSYEAVPYLLELKRLHPEVQGVDDALERFRVRLEHRQPESWTEFNLSVRRAGKALNVTQAD</sequence>